<accession>A0A2S6FJC8</accession>
<dbReference type="InterPro" id="IPR019289">
    <property type="entry name" value="Phage_tail_E/E"/>
</dbReference>
<sequence length="102" mass="11240">MSNAKDNVLPKWLQLGDGIATVALSRPSQANGIQVDKLTLREPTVREMRAATLQGGSNEEEQEMVLFCSLASIGRADLEGLLMRDYRRLQTAYFRLGADDGV</sequence>
<dbReference type="RefSeq" id="WP_104449517.1">
    <property type="nucleotide sequence ID" value="NZ_NIRS01000004.1"/>
</dbReference>
<dbReference type="Proteomes" id="UP000238541">
    <property type="component" value="Unassembled WGS sequence"/>
</dbReference>
<reference evidence="2" key="1">
    <citation type="submission" date="2017-06" db="EMBL/GenBank/DDBJ databases">
        <authorList>
            <person name="Furmanczyk E.M."/>
        </authorList>
    </citation>
    <scope>NUCLEOTIDE SEQUENCE [LARGE SCALE GENOMIC DNA]</scope>
    <source>
        <strain evidence="2">AP3_16</strain>
    </source>
</reference>
<protein>
    <recommendedName>
        <fullName evidence="3">Phage tail assembly protein</fullName>
    </recommendedName>
</protein>
<name>A0A2S6FJC8_9PSED</name>
<comment type="caution">
    <text evidence="1">The sequence shown here is derived from an EMBL/GenBank/DDBJ whole genome shotgun (WGS) entry which is preliminary data.</text>
</comment>
<dbReference type="Pfam" id="PF10109">
    <property type="entry name" value="Phage_TAC_7"/>
    <property type="match status" value="1"/>
</dbReference>
<evidence type="ECO:0008006" key="3">
    <source>
        <dbReference type="Google" id="ProtNLM"/>
    </source>
</evidence>
<organism evidence="1 2">
    <name type="scientific">Pseudomonas laurylsulfatiphila</name>
    <dbReference type="NCBI Taxonomy" id="2011015"/>
    <lineage>
        <taxon>Bacteria</taxon>
        <taxon>Pseudomonadati</taxon>
        <taxon>Pseudomonadota</taxon>
        <taxon>Gammaproteobacteria</taxon>
        <taxon>Pseudomonadales</taxon>
        <taxon>Pseudomonadaceae</taxon>
        <taxon>Pseudomonas</taxon>
    </lineage>
</organism>
<evidence type="ECO:0000313" key="2">
    <source>
        <dbReference type="Proteomes" id="UP000238541"/>
    </source>
</evidence>
<dbReference type="EMBL" id="NIRS01000004">
    <property type="protein sequence ID" value="PPK37547.1"/>
    <property type="molecule type" value="Genomic_DNA"/>
</dbReference>
<keyword evidence="2" id="KW-1185">Reference proteome</keyword>
<gene>
    <name evidence="1" type="ORF">CD175_14785</name>
</gene>
<dbReference type="AlphaFoldDB" id="A0A2S6FJC8"/>
<evidence type="ECO:0000313" key="1">
    <source>
        <dbReference type="EMBL" id="PPK37547.1"/>
    </source>
</evidence>
<proteinExistence type="predicted"/>